<evidence type="ECO:0000259" key="1">
    <source>
        <dbReference type="Pfam" id="PF12937"/>
    </source>
</evidence>
<organism evidence="2 3">
    <name type="scientific">Steccherinum ochraceum</name>
    <dbReference type="NCBI Taxonomy" id="92696"/>
    <lineage>
        <taxon>Eukaryota</taxon>
        <taxon>Fungi</taxon>
        <taxon>Dikarya</taxon>
        <taxon>Basidiomycota</taxon>
        <taxon>Agaricomycotina</taxon>
        <taxon>Agaricomycetes</taxon>
        <taxon>Polyporales</taxon>
        <taxon>Steccherinaceae</taxon>
        <taxon>Steccherinum</taxon>
    </lineage>
</organism>
<sequence>MAMMASHEGHNPKLGATQAAAESNAAPEPIRVTCAHLPDELLLLMVELLSNDRFSLSSCTLVSRQWYAVSRPYIYRSIQIAGRVGLLVLHVKLKETPRMAYWIKELCIKSWSRVWELWTKKWCWKVLRKLKAVYSLKIKMPRASQKDFLSYKEQTTLIANVGKCNTIRELSLQGSVLASCALPIMRCLPRLRSLSFPKLCDIDFNLVQDLRSPASYGRCPNLTTLSIYDRTPSIFGTVLSEESLKSLETLELCDQPMVINAYHVIRILHSLGPQLRSLVMKYRVQVFLYEWDDQLGHMQWVEEESRFACKNLGGHAVEALHMS</sequence>
<dbReference type="InterPro" id="IPR001810">
    <property type="entry name" value="F-box_dom"/>
</dbReference>
<dbReference type="InterPro" id="IPR032675">
    <property type="entry name" value="LRR_dom_sf"/>
</dbReference>
<dbReference type="SUPFAM" id="SSF81383">
    <property type="entry name" value="F-box domain"/>
    <property type="match status" value="1"/>
</dbReference>
<dbReference type="Pfam" id="PF12937">
    <property type="entry name" value="F-box-like"/>
    <property type="match status" value="1"/>
</dbReference>
<dbReference type="SUPFAM" id="SSF52047">
    <property type="entry name" value="RNI-like"/>
    <property type="match status" value="1"/>
</dbReference>
<evidence type="ECO:0000313" key="3">
    <source>
        <dbReference type="Proteomes" id="UP000292702"/>
    </source>
</evidence>
<dbReference type="EMBL" id="RWJN01000534">
    <property type="protein sequence ID" value="TCD60857.1"/>
    <property type="molecule type" value="Genomic_DNA"/>
</dbReference>
<dbReference type="AlphaFoldDB" id="A0A4V2MV39"/>
<evidence type="ECO:0000313" key="2">
    <source>
        <dbReference type="EMBL" id="TCD60857.1"/>
    </source>
</evidence>
<proteinExistence type="predicted"/>
<dbReference type="Proteomes" id="UP000292702">
    <property type="component" value="Unassembled WGS sequence"/>
</dbReference>
<reference evidence="2 3" key="1">
    <citation type="submission" date="2018-11" db="EMBL/GenBank/DDBJ databases">
        <title>Genome assembly of Steccherinum ochraceum LE-BIN_3174, the white-rot fungus of the Steccherinaceae family (The Residual Polyporoid clade, Polyporales, Basidiomycota).</title>
        <authorList>
            <person name="Fedorova T.V."/>
            <person name="Glazunova O.A."/>
            <person name="Landesman E.O."/>
            <person name="Moiseenko K.V."/>
            <person name="Psurtseva N.V."/>
            <person name="Savinova O.S."/>
            <person name="Shakhova N.V."/>
            <person name="Tyazhelova T.V."/>
            <person name="Vasina D.V."/>
        </authorList>
    </citation>
    <scope>NUCLEOTIDE SEQUENCE [LARGE SCALE GENOMIC DNA]</scope>
    <source>
        <strain evidence="2 3">LE-BIN_3174</strain>
    </source>
</reference>
<name>A0A4V2MV39_9APHY</name>
<comment type="caution">
    <text evidence="2">The sequence shown here is derived from an EMBL/GenBank/DDBJ whole genome shotgun (WGS) entry which is preliminary data.</text>
</comment>
<protein>
    <recommendedName>
        <fullName evidence="1">F-box domain-containing protein</fullName>
    </recommendedName>
</protein>
<keyword evidence="3" id="KW-1185">Reference proteome</keyword>
<feature type="domain" description="F-box" evidence="1">
    <location>
        <begin position="35"/>
        <end position="78"/>
    </location>
</feature>
<accession>A0A4V2MV39</accession>
<gene>
    <name evidence="2" type="ORF">EIP91_009390</name>
</gene>
<dbReference type="Gene3D" id="3.80.10.10">
    <property type="entry name" value="Ribonuclease Inhibitor"/>
    <property type="match status" value="1"/>
</dbReference>
<dbReference type="InterPro" id="IPR036047">
    <property type="entry name" value="F-box-like_dom_sf"/>
</dbReference>